<dbReference type="GO" id="GO:0023051">
    <property type="term" value="P:regulation of signaling"/>
    <property type="evidence" value="ECO:0007669"/>
    <property type="project" value="UniProtKB-ARBA"/>
</dbReference>
<dbReference type="OMA" id="KATCYPG"/>
<organism evidence="4">
    <name type="scientific">Capitella teleta</name>
    <name type="common">Polychaete worm</name>
    <dbReference type="NCBI Taxonomy" id="283909"/>
    <lineage>
        <taxon>Eukaryota</taxon>
        <taxon>Metazoa</taxon>
        <taxon>Spiralia</taxon>
        <taxon>Lophotrochozoa</taxon>
        <taxon>Annelida</taxon>
        <taxon>Polychaeta</taxon>
        <taxon>Sedentaria</taxon>
        <taxon>Scolecida</taxon>
        <taxon>Capitellidae</taxon>
        <taxon>Capitella</taxon>
    </lineage>
</organism>
<dbReference type="InterPro" id="IPR002818">
    <property type="entry name" value="DJ-1/PfpI"/>
</dbReference>
<dbReference type="EMBL" id="AMQN01016094">
    <property type="status" value="NOT_ANNOTATED_CDS"/>
    <property type="molecule type" value="Genomic_DNA"/>
</dbReference>
<dbReference type="HOGENOM" id="CLU_000445_44_2_1"/>
<dbReference type="PANTHER" id="PTHR48094">
    <property type="entry name" value="PROTEIN/NUCLEIC ACID DEGLYCASE DJ-1-RELATED"/>
    <property type="match status" value="1"/>
</dbReference>
<dbReference type="InterPro" id="IPR029062">
    <property type="entry name" value="Class_I_gatase-like"/>
</dbReference>
<feature type="domain" description="DJ-1/PfpI" evidence="3">
    <location>
        <begin position="3"/>
        <end position="167"/>
    </location>
</feature>
<dbReference type="Proteomes" id="UP000014760">
    <property type="component" value="Unassembled WGS sequence"/>
</dbReference>
<evidence type="ECO:0000313" key="4">
    <source>
        <dbReference type="EMBL" id="ELT87040.1"/>
    </source>
</evidence>
<dbReference type="InterPro" id="IPR050325">
    <property type="entry name" value="Prot/Nucl_acid_deglycase"/>
</dbReference>
<keyword evidence="2" id="KW-0963">Cytoplasm</keyword>
<accession>R7T6P2</accession>
<dbReference type="GO" id="GO:0005739">
    <property type="term" value="C:mitochondrion"/>
    <property type="evidence" value="ECO:0007669"/>
    <property type="project" value="TreeGrafter"/>
</dbReference>
<reference evidence="4 6" key="2">
    <citation type="journal article" date="2013" name="Nature">
        <title>Insights into bilaterian evolution from three spiralian genomes.</title>
        <authorList>
            <person name="Simakov O."/>
            <person name="Marletaz F."/>
            <person name="Cho S.J."/>
            <person name="Edsinger-Gonzales E."/>
            <person name="Havlak P."/>
            <person name="Hellsten U."/>
            <person name="Kuo D.H."/>
            <person name="Larsson T."/>
            <person name="Lv J."/>
            <person name="Arendt D."/>
            <person name="Savage R."/>
            <person name="Osoegawa K."/>
            <person name="de Jong P."/>
            <person name="Grimwood J."/>
            <person name="Chapman J.A."/>
            <person name="Shapiro H."/>
            <person name="Aerts A."/>
            <person name="Otillar R.P."/>
            <person name="Terry A.Y."/>
            <person name="Boore J.L."/>
            <person name="Grigoriev I.V."/>
            <person name="Lindberg D.R."/>
            <person name="Seaver E.C."/>
            <person name="Weisblat D.A."/>
            <person name="Putnam N.H."/>
            <person name="Rokhsar D.S."/>
        </authorList>
    </citation>
    <scope>NUCLEOTIDE SEQUENCE</scope>
    <source>
        <strain evidence="4 6">I ESC-2004</strain>
    </source>
</reference>
<reference evidence="5" key="3">
    <citation type="submission" date="2015-06" db="UniProtKB">
        <authorList>
            <consortium name="EnsemblMetazoa"/>
        </authorList>
    </citation>
    <scope>IDENTIFICATION</scope>
</reference>
<dbReference type="Gene3D" id="3.40.50.880">
    <property type="match status" value="1"/>
</dbReference>
<dbReference type="GO" id="GO:0046295">
    <property type="term" value="P:glycolate biosynthetic process"/>
    <property type="evidence" value="ECO:0007669"/>
    <property type="project" value="TreeGrafter"/>
</dbReference>
<comment type="subcellular location">
    <subcellularLocation>
        <location evidence="1">Cytoplasm</location>
    </subcellularLocation>
</comment>
<evidence type="ECO:0000313" key="5">
    <source>
        <dbReference type="EnsemblMetazoa" id="CapteP155674"/>
    </source>
</evidence>
<dbReference type="NCBIfam" id="TIGR01383">
    <property type="entry name" value="not_thiJ"/>
    <property type="match status" value="1"/>
</dbReference>
<protein>
    <recommendedName>
        <fullName evidence="3">DJ-1/PfpI domain-containing protein</fullName>
    </recommendedName>
</protein>
<reference evidence="6" key="1">
    <citation type="submission" date="2012-12" db="EMBL/GenBank/DDBJ databases">
        <authorList>
            <person name="Hellsten U."/>
            <person name="Grimwood J."/>
            <person name="Chapman J.A."/>
            <person name="Shapiro H."/>
            <person name="Aerts A."/>
            <person name="Otillar R.P."/>
            <person name="Terry A.Y."/>
            <person name="Boore J.L."/>
            <person name="Simakov O."/>
            <person name="Marletaz F."/>
            <person name="Cho S.-J."/>
            <person name="Edsinger-Gonzales E."/>
            <person name="Havlak P."/>
            <person name="Kuo D.-H."/>
            <person name="Larsson T."/>
            <person name="Lv J."/>
            <person name="Arendt D."/>
            <person name="Savage R."/>
            <person name="Osoegawa K."/>
            <person name="de Jong P."/>
            <person name="Lindberg D.R."/>
            <person name="Seaver E.C."/>
            <person name="Weisblat D.A."/>
            <person name="Putnam N.H."/>
            <person name="Grigoriev I.V."/>
            <person name="Rokhsar D.S."/>
        </authorList>
    </citation>
    <scope>NUCLEOTIDE SEQUENCE</scope>
    <source>
        <strain evidence="6">I ESC-2004</strain>
    </source>
</reference>
<dbReference type="CDD" id="cd03135">
    <property type="entry name" value="GATase1_DJ-1"/>
    <property type="match status" value="1"/>
</dbReference>
<evidence type="ECO:0000256" key="2">
    <source>
        <dbReference type="ARBA" id="ARBA00022490"/>
    </source>
</evidence>
<dbReference type="FunFam" id="3.40.50.880:FF:000022">
    <property type="entry name" value="protein deglycase DJ-1"/>
    <property type="match status" value="1"/>
</dbReference>
<proteinExistence type="predicted"/>
<evidence type="ECO:0000256" key="1">
    <source>
        <dbReference type="ARBA" id="ARBA00004496"/>
    </source>
</evidence>
<dbReference type="InterPro" id="IPR006287">
    <property type="entry name" value="DJ-1"/>
</dbReference>
<evidence type="ECO:0000259" key="3">
    <source>
        <dbReference type="Pfam" id="PF01965"/>
    </source>
</evidence>
<dbReference type="AlphaFoldDB" id="R7T6P2"/>
<dbReference type="GO" id="GO:1903189">
    <property type="term" value="P:glyoxal metabolic process"/>
    <property type="evidence" value="ECO:0007669"/>
    <property type="project" value="TreeGrafter"/>
</dbReference>
<sequence length="185" mass="19294">MPSALVLLAKGTEEMEMVIAADVLRRGEVDVTIAGLDGAGPVECSRKVVIVPDIALSSVSQKDFDVVVLPGGGPGAESMAASSTVGEILKKQEARGALIACICAAPIALSKHGIGKDCAVTSHPAVKEVLVKAGYKYSDDRVVLDKKILTSRGPGTAFEFALAIVEQLQGKENRDSLVPPMLLKE</sequence>
<dbReference type="STRING" id="283909.R7T6P2"/>
<dbReference type="EnsemblMetazoa" id="CapteT155674">
    <property type="protein sequence ID" value="CapteP155674"/>
    <property type="gene ID" value="CapteG155674"/>
</dbReference>
<dbReference type="GO" id="GO:0010646">
    <property type="term" value="P:regulation of cell communication"/>
    <property type="evidence" value="ECO:0007669"/>
    <property type="project" value="UniProtKB-ARBA"/>
</dbReference>
<dbReference type="SUPFAM" id="SSF52317">
    <property type="entry name" value="Class I glutamine amidotransferase-like"/>
    <property type="match status" value="1"/>
</dbReference>
<dbReference type="Pfam" id="PF01965">
    <property type="entry name" value="DJ-1_PfpI"/>
    <property type="match status" value="1"/>
</dbReference>
<dbReference type="PANTHER" id="PTHR48094:SF12">
    <property type="entry name" value="PARKINSON DISEASE PROTEIN 7 HOMOLOG"/>
    <property type="match status" value="1"/>
</dbReference>
<evidence type="ECO:0000313" key="6">
    <source>
        <dbReference type="Proteomes" id="UP000014760"/>
    </source>
</evidence>
<dbReference type="GO" id="GO:0005634">
    <property type="term" value="C:nucleus"/>
    <property type="evidence" value="ECO:0007669"/>
    <property type="project" value="TreeGrafter"/>
</dbReference>
<dbReference type="EMBL" id="KB312532">
    <property type="protein sequence ID" value="ELT87040.1"/>
    <property type="molecule type" value="Genomic_DNA"/>
</dbReference>
<name>R7T6P2_CAPTE</name>
<dbReference type="FunCoup" id="R7T6P2">
    <property type="interactions" value="1356"/>
</dbReference>
<keyword evidence="6" id="KW-1185">Reference proteome</keyword>
<dbReference type="GO" id="GO:0006979">
    <property type="term" value="P:response to oxidative stress"/>
    <property type="evidence" value="ECO:0007669"/>
    <property type="project" value="TreeGrafter"/>
</dbReference>
<dbReference type="OrthoDB" id="543156at2759"/>
<gene>
    <name evidence="4" type="ORF">CAPTEDRAFT_155674</name>
</gene>